<evidence type="ECO:0000256" key="7">
    <source>
        <dbReference type="ARBA" id="ARBA00023128"/>
    </source>
</evidence>
<protein>
    <submittedName>
        <fullName evidence="10">Uncharacterized protein</fullName>
    </submittedName>
</protein>
<comment type="subcellular location">
    <subcellularLocation>
        <location evidence="1">Mitochondrion outer membrane</location>
        <topology evidence="1">Single-pass membrane protein</topology>
    </subcellularLocation>
</comment>
<evidence type="ECO:0000256" key="2">
    <source>
        <dbReference type="ARBA" id="ARBA00022448"/>
    </source>
</evidence>
<gene>
    <name evidence="10" type="ORF">CDV31_007699</name>
</gene>
<evidence type="ECO:0000256" key="9">
    <source>
        <dbReference type="ARBA" id="ARBA00025716"/>
    </source>
</evidence>
<keyword evidence="11" id="KW-1185">Reference proteome</keyword>
<dbReference type="GO" id="GO:0008320">
    <property type="term" value="F:protein transmembrane transporter activity"/>
    <property type="evidence" value="ECO:0007669"/>
    <property type="project" value="TreeGrafter"/>
</dbReference>
<evidence type="ECO:0000313" key="11">
    <source>
        <dbReference type="Proteomes" id="UP000288429"/>
    </source>
</evidence>
<organism evidence="10 11">
    <name type="scientific">Fusarium ambrosium</name>
    <dbReference type="NCBI Taxonomy" id="131363"/>
    <lineage>
        <taxon>Eukaryota</taxon>
        <taxon>Fungi</taxon>
        <taxon>Dikarya</taxon>
        <taxon>Ascomycota</taxon>
        <taxon>Pezizomycotina</taxon>
        <taxon>Sordariomycetes</taxon>
        <taxon>Hypocreomycetidae</taxon>
        <taxon>Hypocreales</taxon>
        <taxon>Nectriaceae</taxon>
        <taxon>Fusarium</taxon>
        <taxon>Fusarium solani species complex</taxon>
    </lineage>
</organism>
<dbReference type="PANTHER" id="PTHR28188:SF1">
    <property type="entry name" value="MITOCHONDRIAL IMPORT RECEPTOR SUBUNIT TOM5"/>
    <property type="match status" value="1"/>
</dbReference>
<dbReference type="EMBL" id="NIZV01000096">
    <property type="protein sequence ID" value="RSM09393.1"/>
    <property type="molecule type" value="Genomic_DNA"/>
</dbReference>
<dbReference type="PANTHER" id="PTHR28188">
    <property type="entry name" value="MITOCHONDRIAL IMPORT RECEPTOR SUBUNIT TOM5"/>
    <property type="match status" value="1"/>
</dbReference>
<sequence length="80" mass="8785">MEIASEPESSNNLALPNAEFPHAFYYITVNMFGGFAPPQQSQEEIRALEAEATFTIQQAVATAVLLYLSPFAIDLCGKIF</sequence>
<evidence type="ECO:0000256" key="1">
    <source>
        <dbReference type="ARBA" id="ARBA00004572"/>
    </source>
</evidence>
<proteinExistence type="inferred from homology"/>
<evidence type="ECO:0000256" key="4">
    <source>
        <dbReference type="ARBA" id="ARBA00022787"/>
    </source>
</evidence>
<evidence type="ECO:0000256" key="5">
    <source>
        <dbReference type="ARBA" id="ARBA00022927"/>
    </source>
</evidence>
<comment type="similarity">
    <text evidence="9">Belongs to the Tom5 family.</text>
</comment>
<evidence type="ECO:0000256" key="3">
    <source>
        <dbReference type="ARBA" id="ARBA00022692"/>
    </source>
</evidence>
<keyword evidence="3" id="KW-0812">Transmembrane</keyword>
<name>A0A428U4Z3_9HYPO</name>
<comment type="caution">
    <text evidence="10">The sequence shown here is derived from an EMBL/GenBank/DDBJ whole genome shotgun (WGS) entry which is preliminary data.</text>
</comment>
<reference evidence="10 11" key="1">
    <citation type="submission" date="2017-06" db="EMBL/GenBank/DDBJ databases">
        <title>Cmopartive genomic analysis of Ambrosia Fusariam Clade fungi.</title>
        <authorList>
            <person name="Stajich J.E."/>
            <person name="Carrillo J."/>
            <person name="Kijimoto T."/>
            <person name="Eskalen A."/>
            <person name="O'Donnell K."/>
            <person name="Kasson M."/>
        </authorList>
    </citation>
    <scope>NUCLEOTIDE SEQUENCE [LARGE SCALE GENOMIC DNA]</scope>
    <source>
        <strain evidence="10 11">NRRL 20438</strain>
    </source>
</reference>
<evidence type="ECO:0000256" key="6">
    <source>
        <dbReference type="ARBA" id="ARBA00022989"/>
    </source>
</evidence>
<dbReference type="AlphaFoldDB" id="A0A428U4Z3"/>
<dbReference type="GO" id="GO:0006626">
    <property type="term" value="P:protein targeting to mitochondrion"/>
    <property type="evidence" value="ECO:0007669"/>
    <property type="project" value="TreeGrafter"/>
</dbReference>
<keyword evidence="4" id="KW-1000">Mitochondrion outer membrane</keyword>
<dbReference type="InterPro" id="IPR019603">
    <property type="entry name" value="Tom5"/>
</dbReference>
<keyword evidence="6" id="KW-1133">Transmembrane helix</keyword>
<accession>A0A428U4Z3</accession>
<dbReference type="Pfam" id="PF10642">
    <property type="entry name" value="Tom5"/>
    <property type="match status" value="1"/>
</dbReference>
<evidence type="ECO:0000256" key="8">
    <source>
        <dbReference type="ARBA" id="ARBA00023136"/>
    </source>
</evidence>
<dbReference type="Proteomes" id="UP000288429">
    <property type="component" value="Unassembled WGS sequence"/>
</dbReference>
<dbReference type="GO" id="GO:0005742">
    <property type="term" value="C:mitochondrial outer membrane translocase complex"/>
    <property type="evidence" value="ECO:0007669"/>
    <property type="project" value="TreeGrafter"/>
</dbReference>
<keyword evidence="5" id="KW-0653">Protein transport</keyword>
<keyword evidence="8" id="KW-0472">Membrane</keyword>
<evidence type="ECO:0000313" key="10">
    <source>
        <dbReference type="EMBL" id="RSM09393.1"/>
    </source>
</evidence>
<keyword evidence="2" id="KW-0813">Transport</keyword>
<keyword evidence="7" id="KW-0496">Mitochondrion</keyword>